<gene>
    <name evidence="2" type="ORF">GCM10007116_15290</name>
    <name evidence="1" type="ORF">HS1genome_1786</name>
</gene>
<dbReference type="AlphaFoldDB" id="A0A348B5E5"/>
<dbReference type="Proteomes" id="UP000276741">
    <property type="component" value="Chromosome"/>
</dbReference>
<sequence>MSEREGKVGELPVGRELQFNVGEMLARYFGGTLRRSPREDIDVVIVKGRKATWTFEVKVGQITRGEPPRG</sequence>
<organism evidence="1 3">
    <name type="scientific">Sulfodiicoccus acidiphilus</name>
    <dbReference type="NCBI Taxonomy" id="1670455"/>
    <lineage>
        <taxon>Archaea</taxon>
        <taxon>Thermoproteota</taxon>
        <taxon>Thermoprotei</taxon>
        <taxon>Sulfolobales</taxon>
        <taxon>Sulfolobaceae</taxon>
        <taxon>Sulfodiicoccus</taxon>
    </lineage>
</organism>
<dbReference type="EMBL" id="BMQS01000013">
    <property type="protein sequence ID" value="GGT98818.1"/>
    <property type="molecule type" value="Genomic_DNA"/>
</dbReference>
<reference evidence="2" key="1">
    <citation type="journal article" date="2014" name="Int. J. Syst. Evol. Microbiol.">
        <title>Complete genome sequence of Corynebacterium casei LMG S-19264T (=DSM 44701T), isolated from a smear-ripened cheese.</title>
        <authorList>
            <consortium name="US DOE Joint Genome Institute (JGI-PGF)"/>
            <person name="Walter F."/>
            <person name="Albersmeier A."/>
            <person name="Kalinowski J."/>
            <person name="Ruckert C."/>
        </authorList>
    </citation>
    <scope>NUCLEOTIDE SEQUENCE</scope>
    <source>
        <strain evidence="2">JCM 31740</strain>
    </source>
</reference>
<proteinExistence type="predicted"/>
<evidence type="ECO:0000313" key="3">
    <source>
        <dbReference type="Proteomes" id="UP000276741"/>
    </source>
</evidence>
<dbReference type="GeneID" id="69060104"/>
<keyword evidence="3" id="KW-1185">Reference proteome</keyword>
<dbReference type="Proteomes" id="UP000616143">
    <property type="component" value="Unassembled WGS sequence"/>
</dbReference>
<accession>A0A348B5E5</accession>
<protein>
    <submittedName>
        <fullName evidence="1">Uncharacterized protein</fullName>
    </submittedName>
</protein>
<evidence type="ECO:0000313" key="1">
    <source>
        <dbReference type="EMBL" id="BBD73397.1"/>
    </source>
</evidence>
<reference evidence="1" key="3">
    <citation type="journal article" date="2019" name="BMC Res. Notes">
        <title>Complete genome sequence of the Sulfodiicoccus acidiphilus strain HS-1T, the first crenarchaeon that lacks polB3, isolated from an acidic hot spring in Ohwaku-dani, Hakone, Japan.</title>
        <authorList>
            <person name="Sakai H.D."/>
            <person name="Kurosawa N."/>
        </authorList>
    </citation>
    <scope>NUCLEOTIDE SEQUENCE</scope>
    <source>
        <strain evidence="1">HS-1</strain>
    </source>
</reference>
<reference evidence="3" key="2">
    <citation type="submission" date="2018-04" db="EMBL/GenBank/DDBJ databases">
        <title>Complete genome sequence of Sulfodiicoccus acidiphilus strain HS-1.</title>
        <authorList>
            <person name="Sakai H.D."/>
            <person name="Kurosawa N."/>
        </authorList>
    </citation>
    <scope>NUCLEOTIDE SEQUENCE [LARGE SCALE GENOMIC DNA]</scope>
    <source>
        <strain evidence="3">HS-1</strain>
    </source>
</reference>
<evidence type="ECO:0000313" key="2">
    <source>
        <dbReference type="EMBL" id="GGT98818.1"/>
    </source>
</evidence>
<dbReference type="RefSeq" id="WP_229768220.1">
    <property type="nucleotide sequence ID" value="NZ_AP018553.1"/>
</dbReference>
<name>A0A348B5E5_9CREN</name>
<dbReference type="EMBL" id="AP018553">
    <property type="protein sequence ID" value="BBD73397.1"/>
    <property type="molecule type" value="Genomic_DNA"/>
</dbReference>
<dbReference type="KEGG" id="sacd:HS1genome_1786"/>
<reference evidence="2" key="4">
    <citation type="submission" date="2020-09" db="EMBL/GenBank/DDBJ databases">
        <authorList>
            <person name="Sun Q."/>
            <person name="Ohkuma M."/>
        </authorList>
    </citation>
    <scope>NUCLEOTIDE SEQUENCE</scope>
    <source>
        <strain evidence="2">JCM 31740</strain>
    </source>
</reference>